<dbReference type="EMBL" id="BPLQ01013561">
    <property type="protein sequence ID" value="GIY73119.1"/>
    <property type="molecule type" value="Genomic_DNA"/>
</dbReference>
<organism evidence="2 3">
    <name type="scientific">Caerostris darwini</name>
    <dbReference type="NCBI Taxonomy" id="1538125"/>
    <lineage>
        <taxon>Eukaryota</taxon>
        <taxon>Metazoa</taxon>
        <taxon>Ecdysozoa</taxon>
        <taxon>Arthropoda</taxon>
        <taxon>Chelicerata</taxon>
        <taxon>Arachnida</taxon>
        <taxon>Araneae</taxon>
        <taxon>Araneomorphae</taxon>
        <taxon>Entelegynae</taxon>
        <taxon>Araneoidea</taxon>
        <taxon>Araneidae</taxon>
        <taxon>Caerostris</taxon>
    </lineage>
</organism>
<dbReference type="Proteomes" id="UP001054837">
    <property type="component" value="Unassembled WGS sequence"/>
</dbReference>
<sequence length="126" mass="13749">MAACTGRKTAALLVYPALQGNRDRRNDSWRNQNPSYGQQHSQQQHSRAPIPPRGGGAPSGGYWGPMSGNRGGQQWPPLHGNSQNTPFRPPSNPSQRYPDRNQPRDRRSYPSSGRGGGGSYSSSGIY</sequence>
<accession>A0AAV4VT40</accession>
<feature type="region of interest" description="Disordered" evidence="1">
    <location>
        <begin position="1"/>
        <end position="126"/>
    </location>
</feature>
<keyword evidence="3" id="KW-1185">Reference proteome</keyword>
<evidence type="ECO:0000313" key="2">
    <source>
        <dbReference type="EMBL" id="GIY73119.1"/>
    </source>
</evidence>
<evidence type="ECO:0000256" key="1">
    <source>
        <dbReference type="SAM" id="MobiDB-lite"/>
    </source>
</evidence>
<protein>
    <submittedName>
        <fullName evidence="2">Uncharacterized protein</fullName>
    </submittedName>
</protein>
<proteinExistence type="predicted"/>
<evidence type="ECO:0000313" key="3">
    <source>
        <dbReference type="Proteomes" id="UP001054837"/>
    </source>
</evidence>
<feature type="compositionally biased region" description="Basic and acidic residues" evidence="1">
    <location>
        <begin position="97"/>
        <end position="108"/>
    </location>
</feature>
<name>A0AAV4VT40_9ARAC</name>
<feature type="compositionally biased region" description="Gly residues" evidence="1">
    <location>
        <begin position="53"/>
        <end position="63"/>
    </location>
</feature>
<dbReference type="AlphaFoldDB" id="A0AAV4VT40"/>
<gene>
    <name evidence="2" type="ORF">CDAR_68132</name>
</gene>
<reference evidence="2 3" key="1">
    <citation type="submission" date="2021-06" db="EMBL/GenBank/DDBJ databases">
        <title>Caerostris darwini draft genome.</title>
        <authorList>
            <person name="Kono N."/>
            <person name="Arakawa K."/>
        </authorList>
    </citation>
    <scope>NUCLEOTIDE SEQUENCE [LARGE SCALE GENOMIC DNA]</scope>
</reference>
<comment type="caution">
    <text evidence="2">The sequence shown here is derived from an EMBL/GenBank/DDBJ whole genome shotgun (WGS) entry which is preliminary data.</text>
</comment>